<dbReference type="GO" id="GO:0003723">
    <property type="term" value="F:RNA binding"/>
    <property type="evidence" value="ECO:0007669"/>
    <property type="project" value="InterPro"/>
</dbReference>
<keyword evidence="4" id="KW-0378">Hydrolase</keyword>
<keyword evidence="7" id="KW-0732">Signal</keyword>
<evidence type="ECO:0000256" key="6">
    <source>
        <dbReference type="RuleBase" id="RU004328"/>
    </source>
</evidence>
<dbReference type="PROSITE" id="PS00531">
    <property type="entry name" value="RNASE_T2_2"/>
    <property type="match status" value="1"/>
</dbReference>
<dbReference type="InterPro" id="IPR018188">
    <property type="entry name" value="RNase_T2_His_AS_1"/>
</dbReference>
<dbReference type="InterPro" id="IPR001568">
    <property type="entry name" value="RNase_T2-like"/>
</dbReference>
<dbReference type="Proteomes" id="UP000504609">
    <property type="component" value="Unplaced"/>
</dbReference>
<dbReference type="Pfam" id="PF00445">
    <property type="entry name" value="Ribonuclease_T2"/>
    <property type="match status" value="1"/>
</dbReference>
<keyword evidence="8" id="KW-1185">Reference proteome</keyword>
<dbReference type="Gene3D" id="3.90.730.10">
    <property type="entry name" value="Ribonuclease T2-like"/>
    <property type="match status" value="1"/>
</dbReference>
<feature type="chain" id="PRO_5026880044" evidence="7">
    <location>
        <begin position="18"/>
        <end position="212"/>
    </location>
</feature>
<gene>
    <name evidence="9" type="primary">LOC111450689</name>
</gene>
<evidence type="ECO:0000313" key="9">
    <source>
        <dbReference type="RefSeq" id="XP_022946697.1"/>
    </source>
</evidence>
<dbReference type="GO" id="GO:0016787">
    <property type="term" value="F:hydrolase activity"/>
    <property type="evidence" value="ECO:0007669"/>
    <property type="project" value="UniProtKB-KW"/>
</dbReference>
<dbReference type="GO" id="GO:0005576">
    <property type="term" value="C:extracellular region"/>
    <property type="evidence" value="ECO:0007669"/>
    <property type="project" value="TreeGrafter"/>
</dbReference>
<comment type="similarity">
    <text evidence="1 6">Belongs to the RNase T2 family.</text>
</comment>
<dbReference type="PANTHER" id="PTHR11240">
    <property type="entry name" value="RIBONUCLEASE T2"/>
    <property type="match status" value="1"/>
</dbReference>
<protein>
    <submittedName>
        <fullName evidence="9">Ribonuclease MC-like</fullName>
    </submittedName>
</protein>
<dbReference type="CDD" id="cd00374">
    <property type="entry name" value="RNase_T2"/>
    <property type="match status" value="1"/>
</dbReference>
<name>A0A6J1G4E7_CUCMO</name>
<accession>A0A6J1G4E7</accession>
<dbReference type="InterPro" id="IPR033130">
    <property type="entry name" value="RNase_T2_His_AS_2"/>
</dbReference>
<proteinExistence type="inferred from homology"/>
<sequence>MSMIMLLLLFNLMLTASYEFEYFQMVQQWAPTFCSGIGVTCKVQPPQNKFTIHGLWPSNFSNAKLICSGGDLQQNKLPHRLSTKLKKHWPNLKCGNDFDFWRYEWRKHGRCSNPPLNPNQYLHTTIRMYLNYDLLGMLNAAGLSPSTTFRQYTYMENVLKNAIGAVPSLRCNVNSQSNEDQLYEIVICFEENSTNLIDCTYAPGNCPDWFVW</sequence>
<dbReference type="RefSeq" id="XP_022946697.1">
    <property type="nucleotide sequence ID" value="XM_023090929.1"/>
</dbReference>
<evidence type="ECO:0000256" key="4">
    <source>
        <dbReference type="ARBA" id="ARBA00022801"/>
    </source>
</evidence>
<dbReference type="InterPro" id="IPR036430">
    <property type="entry name" value="RNase_T2-like_sf"/>
</dbReference>
<reference evidence="9" key="1">
    <citation type="submission" date="2025-08" db="UniProtKB">
        <authorList>
            <consortium name="RefSeq"/>
        </authorList>
    </citation>
    <scope>IDENTIFICATION</scope>
    <source>
        <tissue evidence="9">Young leaves</tissue>
    </source>
</reference>
<evidence type="ECO:0000256" key="2">
    <source>
        <dbReference type="ARBA" id="ARBA00022722"/>
    </source>
</evidence>
<dbReference type="GO" id="GO:0033897">
    <property type="term" value="F:ribonuclease T2 activity"/>
    <property type="evidence" value="ECO:0007669"/>
    <property type="project" value="InterPro"/>
</dbReference>
<organism evidence="8 9">
    <name type="scientific">Cucurbita moschata</name>
    <name type="common">Winter crookneck squash</name>
    <name type="synonym">Cucurbita pepo var. moschata</name>
    <dbReference type="NCBI Taxonomy" id="3662"/>
    <lineage>
        <taxon>Eukaryota</taxon>
        <taxon>Viridiplantae</taxon>
        <taxon>Streptophyta</taxon>
        <taxon>Embryophyta</taxon>
        <taxon>Tracheophyta</taxon>
        <taxon>Spermatophyta</taxon>
        <taxon>Magnoliopsida</taxon>
        <taxon>eudicotyledons</taxon>
        <taxon>Gunneridae</taxon>
        <taxon>Pentapetalae</taxon>
        <taxon>rosids</taxon>
        <taxon>fabids</taxon>
        <taxon>Cucurbitales</taxon>
        <taxon>Cucurbitaceae</taxon>
        <taxon>Cucurbiteae</taxon>
        <taxon>Cucurbita</taxon>
    </lineage>
</organism>
<dbReference type="AlphaFoldDB" id="A0A6J1G4E7"/>
<evidence type="ECO:0000313" key="8">
    <source>
        <dbReference type="Proteomes" id="UP000504609"/>
    </source>
</evidence>
<dbReference type="PANTHER" id="PTHR11240:SF75">
    <property type="entry name" value="RIBONUCLEASE 3"/>
    <property type="match status" value="1"/>
</dbReference>
<dbReference type="PROSITE" id="PS00530">
    <property type="entry name" value="RNASE_T2_1"/>
    <property type="match status" value="1"/>
</dbReference>
<evidence type="ECO:0000256" key="1">
    <source>
        <dbReference type="ARBA" id="ARBA00007469"/>
    </source>
</evidence>
<evidence type="ECO:0000256" key="7">
    <source>
        <dbReference type="SAM" id="SignalP"/>
    </source>
</evidence>
<keyword evidence="3" id="KW-0255">Endonuclease</keyword>
<keyword evidence="2" id="KW-0540">Nuclease</keyword>
<evidence type="ECO:0000256" key="5">
    <source>
        <dbReference type="ARBA" id="ARBA00023239"/>
    </source>
</evidence>
<evidence type="ECO:0000256" key="3">
    <source>
        <dbReference type="ARBA" id="ARBA00022759"/>
    </source>
</evidence>
<dbReference type="KEGG" id="cmos:111450689"/>
<keyword evidence="5" id="KW-0456">Lyase</keyword>
<dbReference type="SUPFAM" id="SSF55895">
    <property type="entry name" value="Ribonuclease Rh-like"/>
    <property type="match status" value="1"/>
</dbReference>
<feature type="signal peptide" evidence="7">
    <location>
        <begin position="1"/>
        <end position="17"/>
    </location>
</feature>
<dbReference type="GO" id="GO:0006401">
    <property type="term" value="P:RNA catabolic process"/>
    <property type="evidence" value="ECO:0007669"/>
    <property type="project" value="TreeGrafter"/>
</dbReference>
<dbReference type="GeneID" id="111450689"/>